<dbReference type="Pfam" id="PF07811">
    <property type="entry name" value="TadE"/>
    <property type="match status" value="1"/>
</dbReference>
<protein>
    <submittedName>
        <fullName evidence="3">Pilus assembly protein</fullName>
    </submittedName>
</protein>
<proteinExistence type="predicted"/>
<keyword evidence="1" id="KW-0812">Transmembrane</keyword>
<reference evidence="3" key="1">
    <citation type="submission" date="2022-04" db="EMBL/GenBank/DDBJ databases">
        <title>Roseibium sp. CAU 1639 isolated from mud.</title>
        <authorList>
            <person name="Kim W."/>
        </authorList>
    </citation>
    <scope>NUCLEOTIDE SEQUENCE</scope>
    <source>
        <strain evidence="3">CAU 1639</strain>
    </source>
</reference>
<sequence length="144" mass="15679">MFRSAKAYRCAGNRRKFAKDDQGAAAVEMALVFPLFIMLLLAIFEIGQAVSVWNEVNHALGRAVRLMNVDTTTTTAEISAAMRSYLTDVDPDKLTVTAVPVTLSGIEHIRISVGVPFEIILPFADISTIQINVDRTAPVLSATK</sequence>
<dbReference type="RefSeq" id="WP_248160053.1">
    <property type="nucleotide sequence ID" value="NZ_JALNMJ010000041.1"/>
</dbReference>
<evidence type="ECO:0000256" key="1">
    <source>
        <dbReference type="SAM" id="Phobius"/>
    </source>
</evidence>
<keyword evidence="1" id="KW-0472">Membrane</keyword>
<keyword evidence="1" id="KW-1133">Transmembrane helix</keyword>
<evidence type="ECO:0000313" key="4">
    <source>
        <dbReference type="Proteomes" id="UP001431221"/>
    </source>
</evidence>
<dbReference type="Proteomes" id="UP001431221">
    <property type="component" value="Unassembled WGS sequence"/>
</dbReference>
<organism evidence="3 4">
    <name type="scientific">Roseibium sediminicola</name>
    <dbReference type="NCBI Taxonomy" id="2933272"/>
    <lineage>
        <taxon>Bacteria</taxon>
        <taxon>Pseudomonadati</taxon>
        <taxon>Pseudomonadota</taxon>
        <taxon>Alphaproteobacteria</taxon>
        <taxon>Hyphomicrobiales</taxon>
        <taxon>Stappiaceae</taxon>
        <taxon>Roseibium</taxon>
    </lineage>
</organism>
<keyword evidence="4" id="KW-1185">Reference proteome</keyword>
<dbReference type="EMBL" id="JALNMJ010000041">
    <property type="protein sequence ID" value="MCK7616084.1"/>
    <property type="molecule type" value="Genomic_DNA"/>
</dbReference>
<comment type="caution">
    <text evidence="3">The sequence shown here is derived from an EMBL/GenBank/DDBJ whole genome shotgun (WGS) entry which is preliminary data.</text>
</comment>
<evidence type="ECO:0000313" key="3">
    <source>
        <dbReference type="EMBL" id="MCK7616084.1"/>
    </source>
</evidence>
<feature type="domain" description="TadE-like" evidence="2">
    <location>
        <begin position="23"/>
        <end position="65"/>
    </location>
</feature>
<dbReference type="InterPro" id="IPR012495">
    <property type="entry name" value="TadE-like_dom"/>
</dbReference>
<evidence type="ECO:0000259" key="2">
    <source>
        <dbReference type="Pfam" id="PF07811"/>
    </source>
</evidence>
<accession>A0ABT0H319</accession>
<name>A0ABT0H319_9HYPH</name>
<feature type="transmembrane region" description="Helical" evidence="1">
    <location>
        <begin position="24"/>
        <end position="44"/>
    </location>
</feature>
<gene>
    <name evidence="3" type="ORF">M0H32_28355</name>
</gene>